<evidence type="ECO:0000256" key="1">
    <source>
        <dbReference type="SAM" id="Phobius"/>
    </source>
</evidence>
<feature type="transmembrane region" description="Helical" evidence="1">
    <location>
        <begin position="195"/>
        <end position="212"/>
    </location>
</feature>
<dbReference type="InterPro" id="IPR012507">
    <property type="entry name" value="YibE_F"/>
</dbReference>
<dbReference type="Pfam" id="PF07907">
    <property type="entry name" value="YibE_F"/>
    <property type="match status" value="1"/>
</dbReference>
<feature type="transmembrane region" description="Helical" evidence="1">
    <location>
        <begin position="224"/>
        <end position="244"/>
    </location>
</feature>
<feature type="transmembrane region" description="Helical" evidence="1">
    <location>
        <begin position="146"/>
        <end position="164"/>
    </location>
</feature>
<sequence length="413" mass="44219">MLGVAPQCYLNRVLYSCPLRGTLRPMNTVRAAPRAAAAALAVILLLFAPAALAAQELVFDEQEFLLARVVAVVSQEETLIPGTDTLATRQTLRVELLSGERAGEIVTIENDYLSLREGEKFYLLHTRDVIYDTETFSVYEPDRTPALVFFTALFIIAVIAFGGLQGLRGLLALAVSLFFITYLLLPGILAGYPPVLVSIAVASLIVILGSYITHGVNRTTTAAVLGMILAISLTGALATAAMAWTRLTGTASDEAIYLTFGLRGSLDLAGLLLGGIIIGLLGVLYDAAIGQAVAVEELHRAGAHLSKRTIYARAIRIGREHIGALVNTLAIAYVGASLPLLLLYVNASADLAVTVNRELFATEIIRTVIGSTGIVLAVPITTLIAVWMLVHRRGKETPPGEEAEKPHVHMHRH</sequence>
<feature type="transmembrane region" description="Helical" evidence="1">
    <location>
        <begin position="171"/>
        <end position="189"/>
    </location>
</feature>
<feature type="transmembrane region" description="Helical" evidence="1">
    <location>
        <begin position="322"/>
        <end position="344"/>
    </location>
</feature>
<dbReference type="Proteomes" id="UP000231379">
    <property type="component" value="Unassembled WGS sequence"/>
</dbReference>
<feature type="transmembrane region" description="Helical" evidence="1">
    <location>
        <begin position="264"/>
        <end position="285"/>
    </location>
</feature>
<reference evidence="3" key="1">
    <citation type="submission" date="2017-09" db="EMBL/GenBank/DDBJ databases">
        <title>Depth-based differentiation of microbial function through sediment-hosted aquifers and enrichment of novel symbionts in the deep terrestrial subsurface.</title>
        <authorList>
            <person name="Probst A.J."/>
            <person name="Ladd B."/>
            <person name="Jarett J.K."/>
            <person name="Geller-Mcgrath D.E."/>
            <person name="Sieber C.M.K."/>
            <person name="Emerson J.B."/>
            <person name="Anantharaman K."/>
            <person name="Thomas B.C."/>
            <person name="Malmstrom R."/>
            <person name="Stieglmeier M."/>
            <person name="Klingl A."/>
            <person name="Woyke T."/>
            <person name="Ryan C.M."/>
            <person name="Banfield J.F."/>
        </authorList>
    </citation>
    <scope>NUCLEOTIDE SEQUENCE [LARGE SCALE GENOMIC DNA]</scope>
</reference>
<organism evidence="2 3">
    <name type="scientific">Candidatus Kaiserbacteria bacterium CG10_big_fil_rev_8_21_14_0_10_59_10</name>
    <dbReference type="NCBI Taxonomy" id="1974612"/>
    <lineage>
        <taxon>Bacteria</taxon>
        <taxon>Candidatus Kaiseribacteriota</taxon>
    </lineage>
</organism>
<dbReference type="PANTHER" id="PTHR41771">
    <property type="entry name" value="MEMBRANE PROTEIN-RELATED"/>
    <property type="match status" value="1"/>
</dbReference>
<name>A0A2H0U8N5_9BACT</name>
<evidence type="ECO:0008006" key="4">
    <source>
        <dbReference type="Google" id="ProtNLM"/>
    </source>
</evidence>
<comment type="caution">
    <text evidence="2">The sequence shown here is derived from an EMBL/GenBank/DDBJ whole genome shotgun (WGS) entry which is preliminary data.</text>
</comment>
<feature type="transmembrane region" description="Helical" evidence="1">
    <location>
        <begin position="364"/>
        <end position="390"/>
    </location>
</feature>
<dbReference type="PANTHER" id="PTHR41771:SF1">
    <property type="entry name" value="MEMBRANE PROTEIN"/>
    <property type="match status" value="1"/>
</dbReference>
<dbReference type="EMBL" id="PFBM01000005">
    <property type="protein sequence ID" value="PIR82771.1"/>
    <property type="molecule type" value="Genomic_DNA"/>
</dbReference>
<proteinExistence type="predicted"/>
<dbReference type="AlphaFoldDB" id="A0A2H0U8N5"/>
<accession>A0A2H0U8N5</accession>
<keyword evidence="1" id="KW-1133">Transmembrane helix</keyword>
<evidence type="ECO:0000313" key="2">
    <source>
        <dbReference type="EMBL" id="PIR82771.1"/>
    </source>
</evidence>
<protein>
    <recommendedName>
        <fullName evidence="4">YibE/F family protein</fullName>
    </recommendedName>
</protein>
<evidence type="ECO:0000313" key="3">
    <source>
        <dbReference type="Proteomes" id="UP000231379"/>
    </source>
</evidence>
<gene>
    <name evidence="2" type="ORF">COU20_00370</name>
</gene>
<keyword evidence="1" id="KW-0472">Membrane</keyword>
<keyword evidence="1" id="KW-0812">Transmembrane</keyword>